<dbReference type="AlphaFoldDB" id="A0A815K459"/>
<evidence type="ECO:0008006" key="4">
    <source>
        <dbReference type="Google" id="ProtNLM"/>
    </source>
</evidence>
<dbReference type="Proteomes" id="UP000663844">
    <property type="component" value="Unassembled WGS sequence"/>
</dbReference>
<evidence type="ECO:0000313" key="2">
    <source>
        <dbReference type="EMBL" id="CAF3634909.1"/>
    </source>
</evidence>
<dbReference type="EMBL" id="CAJNOG010000953">
    <property type="protein sequence ID" value="CAF1387767.1"/>
    <property type="molecule type" value="Genomic_DNA"/>
</dbReference>
<organism evidence="1 3">
    <name type="scientific">Adineta steineri</name>
    <dbReference type="NCBI Taxonomy" id="433720"/>
    <lineage>
        <taxon>Eukaryota</taxon>
        <taxon>Metazoa</taxon>
        <taxon>Spiralia</taxon>
        <taxon>Gnathifera</taxon>
        <taxon>Rotifera</taxon>
        <taxon>Eurotatoria</taxon>
        <taxon>Bdelloidea</taxon>
        <taxon>Adinetida</taxon>
        <taxon>Adinetidae</taxon>
        <taxon>Adineta</taxon>
    </lineage>
</organism>
<name>A0A815K459_9BILA</name>
<proteinExistence type="predicted"/>
<gene>
    <name evidence="1" type="ORF">JYZ213_LOCUS37029</name>
    <name evidence="2" type="ORF">OXD698_LOCUS8144</name>
</gene>
<dbReference type="Proteomes" id="UP000663845">
    <property type="component" value="Unassembled WGS sequence"/>
</dbReference>
<protein>
    <recommendedName>
        <fullName evidence="4">F-box domain-containing protein</fullName>
    </recommendedName>
</protein>
<accession>A0A815K459</accession>
<sequence>MSNRLSKRIFDEISLSANEIVENNSAVKIFKAMTDTTKTSFQDLCEDILLEIFQYLRSIDLLYSFNNLYSLLDTLLEPYTHTLDCRLMSKSYFQCLSQSLLPNLTNNLRVLRLSNTCTFSQISELIYKFDWSQINQIESLTFDSIKLDELSRYFLNIHPLLEHLWRLSLTFDDDDKFSKQLLINHIFISQSQSLINCFITGITFNLTEYILPEKINKNLRELTLTLSTITDLILLFQILPHLEILTCTIINSTYTENIDQIHSLEFLTILTLTINQPIEFKILQKILTPHIKLKRLSLRATLLDKNAKQEIGGLELEKLFRVFSQLNELHFYLRCSQSIGNHITTYQPVDLYLYSFTSHFWLDQSIKVFTHFIPETKQRYIYTLPFAYDTFYFDYDIQSSFLAPYLYCYKNVRHLILSSITHLNELTYSEIILKFFPNIKTITLVNIRLLCRTTNILNRYQWIRQKTQLNVPVNDRIYILNSQKSRQLYCQTLNTTNRDQGVNSKHIRQLTIYEITREQIINLSKFFPSIHVLTFYVNASVWFYSSTDWLDYLLTSMVSLFSLTIYYPKDMIIKNFYQLLVNSLITIKKHFYIKCCDGILNIWF</sequence>
<evidence type="ECO:0000313" key="1">
    <source>
        <dbReference type="EMBL" id="CAF1387767.1"/>
    </source>
</evidence>
<reference evidence="1" key="1">
    <citation type="submission" date="2021-02" db="EMBL/GenBank/DDBJ databases">
        <authorList>
            <person name="Nowell W R."/>
        </authorList>
    </citation>
    <scope>NUCLEOTIDE SEQUENCE</scope>
</reference>
<evidence type="ECO:0000313" key="3">
    <source>
        <dbReference type="Proteomes" id="UP000663845"/>
    </source>
</evidence>
<comment type="caution">
    <text evidence="1">The sequence shown here is derived from an EMBL/GenBank/DDBJ whole genome shotgun (WGS) entry which is preliminary data.</text>
</comment>
<dbReference type="EMBL" id="CAJOAZ010000387">
    <property type="protein sequence ID" value="CAF3634909.1"/>
    <property type="molecule type" value="Genomic_DNA"/>
</dbReference>